<dbReference type="RefSeq" id="XP_024586834.1">
    <property type="nucleotide sequence ID" value="XM_024717935.1"/>
</dbReference>
<reference evidence="2" key="1">
    <citation type="submission" date="2014-09" db="EMBL/GenBank/DDBJ databases">
        <authorList>
            <person name="Sharma Rahul"/>
            <person name="Thines Marco"/>
        </authorList>
    </citation>
    <scope>NUCLEOTIDE SEQUENCE [LARGE SCALE GENOMIC DNA]</scope>
</reference>
<dbReference type="AlphaFoldDB" id="A0A0P1B9A2"/>
<evidence type="ECO:0000313" key="1">
    <source>
        <dbReference type="EMBL" id="CEG50465.1"/>
    </source>
</evidence>
<evidence type="ECO:0000313" key="2">
    <source>
        <dbReference type="Proteomes" id="UP000054928"/>
    </source>
</evidence>
<organism evidence="1 2">
    <name type="scientific">Plasmopara halstedii</name>
    <name type="common">Downy mildew of sunflower</name>
    <dbReference type="NCBI Taxonomy" id="4781"/>
    <lineage>
        <taxon>Eukaryota</taxon>
        <taxon>Sar</taxon>
        <taxon>Stramenopiles</taxon>
        <taxon>Oomycota</taxon>
        <taxon>Peronosporomycetes</taxon>
        <taxon>Peronosporales</taxon>
        <taxon>Peronosporaceae</taxon>
        <taxon>Plasmopara</taxon>
    </lineage>
</organism>
<dbReference type="Proteomes" id="UP000054928">
    <property type="component" value="Unassembled WGS sequence"/>
</dbReference>
<sequence>MSRSRLLMSRRPDWLQAPQNITRLFCSLRGENVGSAQTSIYKVQPEAGTKASHIS</sequence>
<protein>
    <submittedName>
        <fullName evidence="1">Uncharacterized protein</fullName>
    </submittedName>
</protein>
<dbReference type="GeneID" id="36395664"/>
<accession>A0A0P1B9A2</accession>
<dbReference type="EMBL" id="CCYD01000116">
    <property type="protein sequence ID" value="CEG50465.1"/>
    <property type="molecule type" value="Genomic_DNA"/>
</dbReference>
<name>A0A0P1B9A2_PLAHL</name>
<keyword evidence="2" id="KW-1185">Reference proteome</keyword>
<proteinExistence type="predicted"/>